<evidence type="ECO:0000313" key="5">
    <source>
        <dbReference type="Proteomes" id="UP001286313"/>
    </source>
</evidence>
<feature type="region of interest" description="Disordered" evidence="1">
    <location>
        <begin position="75"/>
        <end position="109"/>
    </location>
</feature>
<gene>
    <name evidence="4" type="ORF">Pcinc_020844</name>
</gene>
<dbReference type="AlphaFoldDB" id="A0AAE1FIP1"/>
<feature type="transmembrane region" description="Helical" evidence="2">
    <location>
        <begin position="131"/>
        <end position="156"/>
    </location>
</feature>
<keyword evidence="2" id="KW-0812">Transmembrane</keyword>
<evidence type="ECO:0000256" key="1">
    <source>
        <dbReference type="SAM" id="MobiDB-lite"/>
    </source>
</evidence>
<keyword evidence="2" id="KW-1133">Transmembrane helix</keyword>
<keyword evidence="5" id="KW-1185">Reference proteome</keyword>
<dbReference type="EMBL" id="JAWQEG010002127">
    <property type="protein sequence ID" value="KAK3874190.1"/>
    <property type="molecule type" value="Genomic_DNA"/>
</dbReference>
<sequence length="214" mass="23214">MNNINMSKFWRECQWILILAITVAGATVCHVSEPTDEDSDRNVTLSSPFINCPGPLDPANHTTCCYDTLEEEERDMGNGEEDGGGGGGGGGGGAGKGLKQNAEETERRNGMPRCCVPTVTSTGFFYIDDQLAMIIALSVTSVCVLATITIIICCFWSQCPLYTACRIRYHQDDIIAYVTKDEETAGLNDMPPEETKGVNIYSPNAVKVTLKNDV</sequence>
<feature type="chain" id="PRO_5042198775" evidence="3">
    <location>
        <begin position="26"/>
        <end position="214"/>
    </location>
</feature>
<comment type="caution">
    <text evidence="4">The sequence shown here is derived from an EMBL/GenBank/DDBJ whole genome shotgun (WGS) entry which is preliminary data.</text>
</comment>
<keyword evidence="2" id="KW-0472">Membrane</keyword>
<name>A0AAE1FIP1_PETCI</name>
<reference evidence="4" key="1">
    <citation type="submission" date="2023-10" db="EMBL/GenBank/DDBJ databases">
        <title>Genome assemblies of two species of porcelain crab, Petrolisthes cinctipes and Petrolisthes manimaculis (Anomura: Porcellanidae).</title>
        <authorList>
            <person name="Angst P."/>
        </authorList>
    </citation>
    <scope>NUCLEOTIDE SEQUENCE</scope>
    <source>
        <strain evidence="4">PB745_01</strain>
        <tissue evidence="4">Gill</tissue>
    </source>
</reference>
<keyword evidence="3" id="KW-0732">Signal</keyword>
<organism evidence="4 5">
    <name type="scientific">Petrolisthes cinctipes</name>
    <name type="common">Flat porcelain crab</name>
    <dbReference type="NCBI Taxonomy" id="88211"/>
    <lineage>
        <taxon>Eukaryota</taxon>
        <taxon>Metazoa</taxon>
        <taxon>Ecdysozoa</taxon>
        <taxon>Arthropoda</taxon>
        <taxon>Crustacea</taxon>
        <taxon>Multicrustacea</taxon>
        <taxon>Malacostraca</taxon>
        <taxon>Eumalacostraca</taxon>
        <taxon>Eucarida</taxon>
        <taxon>Decapoda</taxon>
        <taxon>Pleocyemata</taxon>
        <taxon>Anomura</taxon>
        <taxon>Galatheoidea</taxon>
        <taxon>Porcellanidae</taxon>
        <taxon>Petrolisthes</taxon>
    </lineage>
</organism>
<evidence type="ECO:0000256" key="3">
    <source>
        <dbReference type="SAM" id="SignalP"/>
    </source>
</evidence>
<proteinExistence type="predicted"/>
<dbReference type="Proteomes" id="UP001286313">
    <property type="component" value="Unassembled WGS sequence"/>
</dbReference>
<feature type="compositionally biased region" description="Gly residues" evidence="1">
    <location>
        <begin position="84"/>
        <end position="96"/>
    </location>
</feature>
<feature type="signal peptide" evidence="3">
    <location>
        <begin position="1"/>
        <end position="25"/>
    </location>
</feature>
<accession>A0AAE1FIP1</accession>
<evidence type="ECO:0000256" key="2">
    <source>
        <dbReference type="SAM" id="Phobius"/>
    </source>
</evidence>
<protein>
    <submittedName>
        <fullName evidence="4">Uncharacterized protein</fullName>
    </submittedName>
</protein>
<evidence type="ECO:0000313" key="4">
    <source>
        <dbReference type="EMBL" id="KAK3874190.1"/>
    </source>
</evidence>